<dbReference type="GO" id="GO:0006646">
    <property type="term" value="P:phosphatidylethanolamine biosynthetic process"/>
    <property type="evidence" value="ECO:0007669"/>
    <property type="project" value="TreeGrafter"/>
</dbReference>
<dbReference type="InterPro" id="IPR043130">
    <property type="entry name" value="CDP-OH_PTrfase_TM_dom"/>
</dbReference>
<dbReference type="Gene3D" id="1.20.120.1760">
    <property type="match status" value="1"/>
</dbReference>
<keyword evidence="6" id="KW-0812">Transmembrane</keyword>
<accession>A0A1J1IMZ5</accession>
<evidence type="ECO:0000313" key="7">
    <source>
        <dbReference type="EMBL" id="CRL01603.1"/>
    </source>
</evidence>
<keyword evidence="6" id="KW-1133">Transmembrane helix</keyword>
<dbReference type="GO" id="GO:0004307">
    <property type="term" value="F:ethanolaminephosphotransferase activity"/>
    <property type="evidence" value="ECO:0007669"/>
    <property type="project" value="TreeGrafter"/>
</dbReference>
<name>A0A1J1IMZ5_9DIPT</name>
<feature type="transmembrane region" description="Helical" evidence="6">
    <location>
        <begin position="289"/>
        <end position="307"/>
    </location>
</feature>
<reference evidence="7 8" key="1">
    <citation type="submission" date="2015-04" db="EMBL/GenBank/DDBJ databases">
        <authorList>
            <person name="Syromyatnikov M.Y."/>
            <person name="Popov V.N."/>
        </authorList>
    </citation>
    <scope>NUCLEOTIDE SEQUENCE [LARGE SCALE GENOMIC DNA]</scope>
</reference>
<keyword evidence="4 6" id="KW-0472">Membrane</keyword>
<proteinExistence type="inferred from homology"/>
<dbReference type="PIRSF" id="PIRSF015665">
    <property type="entry name" value="CHOPT"/>
    <property type="match status" value="1"/>
</dbReference>
<evidence type="ECO:0000256" key="6">
    <source>
        <dbReference type="SAM" id="Phobius"/>
    </source>
</evidence>
<dbReference type="GO" id="GO:0005794">
    <property type="term" value="C:Golgi apparatus"/>
    <property type="evidence" value="ECO:0007669"/>
    <property type="project" value="TreeGrafter"/>
</dbReference>
<feature type="transmembrane region" description="Helical" evidence="6">
    <location>
        <begin position="261"/>
        <end position="277"/>
    </location>
</feature>
<evidence type="ECO:0000256" key="4">
    <source>
        <dbReference type="ARBA" id="ARBA00023136"/>
    </source>
</evidence>
<dbReference type="FunFam" id="1.20.120.1760:FF:000016">
    <property type="entry name" value="ethanolaminephosphotransferase 1"/>
    <property type="match status" value="1"/>
</dbReference>
<evidence type="ECO:0000256" key="3">
    <source>
        <dbReference type="ARBA" id="ARBA00022679"/>
    </source>
</evidence>
<keyword evidence="8" id="KW-1185">Reference proteome</keyword>
<dbReference type="InterPro" id="IPR048254">
    <property type="entry name" value="CDP_ALCOHOL_P_TRANSF_CS"/>
</dbReference>
<evidence type="ECO:0000256" key="2">
    <source>
        <dbReference type="ARBA" id="ARBA00010441"/>
    </source>
</evidence>
<feature type="transmembrane region" description="Helical" evidence="6">
    <location>
        <begin position="86"/>
        <end position="104"/>
    </location>
</feature>
<feature type="transmembrane region" description="Helical" evidence="6">
    <location>
        <begin position="319"/>
        <end position="336"/>
    </location>
</feature>
<dbReference type="GO" id="GO:0005789">
    <property type="term" value="C:endoplasmic reticulum membrane"/>
    <property type="evidence" value="ECO:0007669"/>
    <property type="project" value="TreeGrafter"/>
</dbReference>
<dbReference type="EMBL" id="CVRI01000055">
    <property type="protein sequence ID" value="CRL01603.1"/>
    <property type="molecule type" value="Genomic_DNA"/>
</dbReference>
<comment type="similarity">
    <text evidence="2 5">Belongs to the CDP-alcohol phosphatidyltransferase class-I family.</text>
</comment>
<comment type="subcellular location">
    <subcellularLocation>
        <location evidence="1">Membrane</location>
    </subcellularLocation>
</comment>
<dbReference type="InterPro" id="IPR000462">
    <property type="entry name" value="CDP-OH_P_trans"/>
</dbReference>
<dbReference type="AlphaFoldDB" id="A0A1J1IMZ5"/>
<dbReference type="OrthoDB" id="196717at2759"/>
<evidence type="ECO:0000256" key="1">
    <source>
        <dbReference type="ARBA" id="ARBA00004370"/>
    </source>
</evidence>
<dbReference type="PANTHER" id="PTHR10414">
    <property type="entry name" value="ETHANOLAMINEPHOSPHOTRANSFERASE"/>
    <property type="match status" value="1"/>
</dbReference>
<dbReference type="STRING" id="568069.A0A1J1IMZ5"/>
<feature type="transmembrane region" description="Helical" evidence="6">
    <location>
        <begin position="222"/>
        <end position="241"/>
    </location>
</feature>
<gene>
    <name evidence="7" type="ORF">CLUMA_CG014202</name>
</gene>
<feature type="transmembrane region" description="Helical" evidence="6">
    <location>
        <begin position="52"/>
        <end position="71"/>
    </location>
</feature>
<protein>
    <submittedName>
        <fullName evidence="7">CLUMA_CG014202, isoform A</fullName>
    </submittedName>
</protein>
<dbReference type="PANTHER" id="PTHR10414:SF36">
    <property type="entry name" value="GH11618P"/>
    <property type="match status" value="1"/>
</dbReference>
<feature type="transmembrane region" description="Helical" evidence="6">
    <location>
        <begin position="180"/>
        <end position="202"/>
    </location>
</feature>
<feature type="transmembrane region" description="Helical" evidence="6">
    <location>
        <begin position="124"/>
        <end position="145"/>
    </location>
</feature>
<sequence length="405" mass="46941">MWKKNYLSEDELQGFDRYKYNSIDTSWLSKYVMHPFWNWCVEFVPIWVAPNLLTFSGFMLTVVNFLLIAYYDYDFKAAMQLDNYPIPKWVFLVVSINIFVAYTLDGIDGKQARRTGTSTPLGELFDHGLDSYSSLFIMIYIFSLFGTHDFPVIRMQFMTFCVYLNFYLSHFEKYNTGVMFLPYAYDFVMWGCAITFLVAFFFGPSIFVTPIFGFTPTFLTEILCYTSGVISSHPIIAWNIYKSYRDKTGKMRSCYEAAKPLYPVAGLFIVSTSWALFSPNRILSHDPRVFFMITGTIFSNVSCRLIVAQMSDTKCDGWNFQLTLYSIATAFCIFPYEKLGLPPLSFIIEKWILILLLALFSCFHFHYGYGIVTEMCKHFGIKCFTIKPKQNIKTANEALSIQVES</sequence>
<evidence type="ECO:0000256" key="5">
    <source>
        <dbReference type="RuleBase" id="RU003750"/>
    </source>
</evidence>
<evidence type="ECO:0000313" key="8">
    <source>
        <dbReference type="Proteomes" id="UP000183832"/>
    </source>
</evidence>
<keyword evidence="3 5" id="KW-0808">Transferase</keyword>
<dbReference type="InterPro" id="IPR014472">
    <property type="entry name" value="CHOPT"/>
</dbReference>
<dbReference type="PROSITE" id="PS00379">
    <property type="entry name" value="CDP_ALCOHOL_P_TRANSF"/>
    <property type="match status" value="1"/>
</dbReference>
<dbReference type="Pfam" id="PF01066">
    <property type="entry name" value="CDP-OH_P_transf"/>
    <property type="match status" value="1"/>
</dbReference>
<dbReference type="Proteomes" id="UP000183832">
    <property type="component" value="Unassembled WGS sequence"/>
</dbReference>
<feature type="transmembrane region" description="Helical" evidence="6">
    <location>
        <begin position="351"/>
        <end position="372"/>
    </location>
</feature>
<organism evidence="7 8">
    <name type="scientific">Clunio marinus</name>
    <dbReference type="NCBI Taxonomy" id="568069"/>
    <lineage>
        <taxon>Eukaryota</taxon>
        <taxon>Metazoa</taxon>
        <taxon>Ecdysozoa</taxon>
        <taxon>Arthropoda</taxon>
        <taxon>Hexapoda</taxon>
        <taxon>Insecta</taxon>
        <taxon>Pterygota</taxon>
        <taxon>Neoptera</taxon>
        <taxon>Endopterygota</taxon>
        <taxon>Diptera</taxon>
        <taxon>Nematocera</taxon>
        <taxon>Chironomoidea</taxon>
        <taxon>Chironomidae</taxon>
        <taxon>Clunio</taxon>
    </lineage>
</organism>